<organism evidence="6 7">
    <name type="scientific">Paenibacillus wenxiniae</name>
    <dbReference type="NCBI Taxonomy" id="1636843"/>
    <lineage>
        <taxon>Bacteria</taxon>
        <taxon>Bacillati</taxon>
        <taxon>Bacillota</taxon>
        <taxon>Bacilli</taxon>
        <taxon>Bacillales</taxon>
        <taxon>Paenibacillaceae</taxon>
        <taxon>Paenibacillus</taxon>
    </lineage>
</organism>
<name>A0ABW4RKU2_9BACL</name>
<accession>A0ABW4RKU2</accession>
<dbReference type="InterPro" id="IPR004089">
    <property type="entry name" value="MCPsignal_dom"/>
</dbReference>
<evidence type="ECO:0000256" key="3">
    <source>
        <dbReference type="SAM" id="Coils"/>
    </source>
</evidence>
<gene>
    <name evidence="6" type="ORF">ACFSC9_15630</name>
</gene>
<keyword evidence="3" id="KW-0175">Coiled coil</keyword>
<keyword evidence="4" id="KW-1133">Transmembrane helix</keyword>
<proteinExistence type="predicted"/>
<keyword evidence="7" id="KW-1185">Reference proteome</keyword>
<evidence type="ECO:0000313" key="6">
    <source>
        <dbReference type="EMBL" id="MFD1886932.1"/>
    </source>
</evidence>
<dbReference type="CDD" id="cd11386">
    <property type="entry name" value="MCP_signal"/>
    <property type="match status" value="1"/>
</dbReference>
<keyword evidence="1 2" id="KW-0807">Transducer</keyword>
<dbReference type="SMART" id="SM00283">
    <property type="entry name" value="MA"/>
    <property type="match status" value="1"/>
</dbReference>
<dbReference type="Gene3D" id="1.10.287.950">
    <property type="entry name" value="Methyl-accepting chemotaxis protein"/>
    <property type="match status" value="1"/>
</dbReference>
<evidence type="ECO:0000256" key="2">
    <source>
        <dbReference type="PROSITE-ProRule" id="PRU00284"/>
    </source>
</evidence>
<dbReference type="Pfam" id="PF00015">
    <property type="entry name" value="MCPsignal"/>
    <property type="match status" value="1"/>
</dbReference>
<sequence length="509" mass="55937">MSKQKNNMMLYISAGVLAISLLVHFLARQLHFFGDMMHHSGNAMIMNSNPQALNLLLLLPIVMLIIAFWMYARRPDDPKVALFNTLSMVFSSMSMISGGNGDVVFHFSIFMVIAILCFYENIRLITIATVLFAVQHIAGFIWFPRLVFGTETYSLIMLIGHAFFLICTSVAVSLQIMSNQRYKRTYQQEQQLERGRIVDALTQRLNAVVQGIANGSSELMHIASSATMHGEEMNTRIDGVARGSSLQKDQASLALDAVAQNNQQLEQIRAAIDLVLRRSDETANFTEISNQSLQQLNQEMELLLQAVQQSRAHIRSLQQHSQNISQITGFIQEIAAQTQLLALNASIESARAGEAGKGFAVVAQEIQKLAHLSADSAKQITSFLAEMTSDTVKSADSMEQVNTRLDAGVAATKQTRDTLESIWKHSAEVGQGVQHILQSSQLVSASSVHISGSVEHIAGIATAFVNSCNEAKETAGRQHTANQEAVRVAHSLTTASEGLQRVIDQLRAE</sequence>
<evidence type="ECO:0000256" key="4">
    <source>
        <dbReference type="SAM" id="Phobius"/>
    </source>
</evidence>
<evidence type="ECO:0000256" key="1">
    <source>
        <dbReference type="ARBA" id="ARBA00023224"/>
    </source>
</evidence>
<keyword evidence="4" id="KW-0472">Membrane</keyword>
<feature type="transmembrane region" description="Helical" evidence="4">
    <location>
        <begin position="124"/>
        <end position="143"/>
    </location>
</feature>
<dbReference type="EMBL" id="JBHUEH010000022">
    <property type="protein sequence ID" value="MFD1886932.1"/>
    <property type="molecule type" value="Genomic_DNA"/>
</dbReference>
<feature type="transmembrane region" description="Helical" evidence="4">
    <location>
        <begin position="51"/>
        <end position="71"/>
    </location>
</feature>
<comment type="caution">
    <text evidence="6">The sequence shown here is derived from an EMBL/GenBank/DDBJ whole genome shotgun (WGS) entry which is preliminary data.</text>
</comment>
<dbReference type="RefSeq" id="WP_347326539.1">
    <property type="nucleotide sequence ID" value="NZ_JBCGUH010000013.1"/>
</dbReference>
<dbReference type="SUPFAM" id="SSF58104">
    <property type="entry name" value="Methyl-accepting chemotaxis protein (MCP) signaling domain"/>
    <property type="match status" value="1"/>
</dbReference>
<feature type="transmembrane region" description="Helical" evidence="4">
    <location>
        <begin position="103"/>
        <end position="119"/>
    </location>
</feature>
<feature type="transmembrane region" description="Helical" evidence="4">
    <location>
        <begin position="155"/>
        <end position="174"/>
    </location>
</feature>
<reference evidence="7" key="1">
    <citation type="journal article" date="2019" name="Int. J. Syst. Evol. Microbiol.">
        <title>The Global Catalogue of Microorganisms (GCM) 10K type strain sequencing project: providing services to taxonomists for standard genome sequencing and annotation.</title>
        <authorList>
            <consortium name="The Broad Institute Genomics Platform"/>
            <consortium name="The Broad Institute Genome Sequencing Center for Infectious Disease"/>
            <person name="Wu L."/>
            <person name="Ma J."/>
        </authorList>
    </citation>
    <scope>NUCLEOTIDE SEQUENCE [LARGE SCALE GENOMIC DNA]</scope>
    <source>
        <strain evidence="7">CCUG 54950</strain>
    </source>
</reference>
<dbReference type="PANTHER" id="PTHR32089:SF112">
    <property type="entry name" value="LYSOZYME-LIKE PROTEIN-RELATED"/>
    <property type="match status" value="1"/>
</dbReference>
<dbReference type="PANTHER" id="PTHR32089">
    <property type="entry name" value="METHYL-ACCEPTING CHEMOTAXIS PROTEIN MCPB"/>
    <property type="match status" value="1"/>
</dbReference>
<feature type="domain" description="Methyl-accepting transducer" evidence="5">
    <location>
        <begin position="222"/>
        <end position="458"/>
    </location>
</feature>
<protein>
    <submittedName>
        <fullName evidence="6">Methyl-accepting chemotaxis protein</fullName>
    </submittedName>
</protein>
<dbReference type="PROSITE" id="PS50111">
    <property type="entry name" value="CHEMOTAXIS_TRANSDUC_2"/>
    <property type="match status" value="1"/>
</dbReference>
<keyword evidence="4" id="KW-0812">Transmembrane</keyword>
<evidence type="ECO:0000259" key="5">
    <source>
        <dbReference type="PROSITE" id="PS50111"/>
    </source>
</evidence>
<dbReference type="Proteomes" id="UP001597233">
    <property type="component" value="Unassembled WGS sequence"/>
</dbReference>
<feature type="coiled-coil region" evidence="3">
    <location>
        <begin position="248"/>
        <end position="313"/>
    </location>
</feature>
<evidence type="ECO:0000313" key="7">
    <source>
        <dbReference type="Proteomes" id="UP001597233"/>
    </source>
</evidence>